<dbReference type="InterPro" id="IPR021316">
    <property type="entry name" value="DUF2913"/>
</dbReference>
<evidence type="ECO:0000313" key="2">
    <source>
        <dbReference type="Proteomes" id="UP000761574"/>
    </source>
</evidence>
<name>A0ABQ4PDH9_9GAMM</name>
<dbReference type="RefSeq" id="WP_119978500.1">
    <property type="nucleotide sequence ID" value="NZ_BPFB01000013.1"/>
</dbReference>
<dbReference type="Pfam" id="PF11140">
    <property type="entry name" value="DUF2913"/>
    <property type="match status" value="1"/>
</dbReference>
<keyword evidence="2" id="KW-1185">Reference proteome</keyword>
<organism evidence="1 2">
    <name type="scientific">Shewanella algidipiscicola</name>
    <dbReference type="NCBI Taxonomy" id="614070"/>
    <lineage>
        <taxon>Bacteria</taxon>
        <taxon>Pseudomonadati</taxon>
        <taxon>Pseudomonadota</taxon>
        <taxon>Gammaproteobacteria</taxon>
        <taxon>Alteromonadales</taxon>
        <taxon>Shewanellaceae</taxon>
        <taxon>Shewanella</taxon>
    </lineage>
</organism>
<dbReference type="EMBL" id="BPFB01000013">
    <property type="protein sequence ID" value="GIU45574.1"/>
    <property type="molecule type" value="Genomic_DNA"/>
</dbReference>
<comment type="caution">
    <text evidence="1">The sequence shown here is derived from an EMBL/GenBank/DDBJ whole genome shotgun (WGS) entry which is preliminary data.</text>
</comment>
<sequence>MTEQTYNQALVELAQAGLAALAARADSPNALKTAAAESHFICSWMAQSLKERRFSKLVADDLNHWIRDGRSMGAAANLPGLLARIDQQYRAAMDNHTIGASLQTMLDSLNEDDWLVIVDCEVSGKLKLDSDGRNSLIISVEQYEQHIAEGKLLQPITLYVRSDEQTLAKLATEHQLLLSAGNKKASLIKHHKAYKLYPNNRQPALALLVK</sequence>
<reference evidence="1 2" key="1">
    <citation type="submission" date="2021-05" db="EMBL/GenBank/DDBJ databases">
        <title>Molecular characterization for Shewanella algae harboring chromosomal blaOXA-55-like strains isolated from clinical and environment sample.</title>
        <authorList>
            <person name="Ohama Y."/>
            <person name="Aoki K."/>
            <person name="Harada S."/>
            <person name="Moriya K."/>
            <person name="Ishii Y."/>
            <person name="Tateda K."/>
        </authorList>
    </citation>
    <scope>NUCLEOTIDE SEQUENCE [LARGE SCALE GENOMIC DNA]</scope>
    <source>
        <strain evidence="1 2">LMG 23746</strain>
    </source>
</reference>
<protein>
    <submittedName>
        <fullName evidence="1">DUF2913 domain-containing protein</fullName>
    </submittedName>
</protein>
<gene>
    <name evidence="1" type="ORF">TUM4630_13980</name>
</gene>
<evidence type="ECO:0000313" key="1">
    <source>
        <dbReference type="EMBL" id="GIU45574.1"/>
    </source>
</evidence>
<accession>A0ABQ4PDH9</accession>
<dbReference type="Proteomes" id="UP000761574">
    <property type="component" value="Unassembled WGS sequence"/>
</dbReference>
<proteinExistence type="predicted"/>